<keyword evidence="8" id="KW-0418">Kinase</keyword>
<dbReference type="InterPro" id="IPR041124">
    <property type="entry name" value="AbfS_sensor"/>
</dbReference>
<dbReference type="Pfam" id="PF18225">
    <property type="entry name" value="AbfS_sensor"/>
    <property type="match status" value="1"/>
</dbReference>
<dbReference type="InterPro" id="IPR004358">
    <property type="entry name" value="Sig_transdc_His_kin-like_C"/>
</dbReference>
<evidence type="ECO:0000259" key="13">
    <source>
        <dbReference type="PROSITE" id="PS50885"/>
    </source>
</evidence>
<dbReference type="RefSeq" id="WP_149610374.1">
    <property type="nucleotide sequence ID" value="NZ_VTUX01000002.1"/>
</dbReference>
<dbReference type="EMBL" id="VTUX01000002">
    <property type="protein sequence ID" value="KAA1193267.1"/>
    <property type="molecule type" value="Genomic_DNA"/>
</dbReference>
<dbReference type="SMART" id="SM00304">
    <property type="entry name" value="HAMP"/>
    <property type="match status" value="1"/>
</dbReference>
<feature type="domain" description="HAMP" evidence="13">
    <location>
        <begin position="179"/>
        <end position="233"/>
    </location>
</feature>
<evidence type="ECO:0000313" key="14">
    <source>
        <dbReference type="EMBL" id="KAA1193267.1"/>
    </source>
</evidence>
<evidence type="ECO:0000256" key="4">
    <source>
        <dbReference type="ARBA" id="ARBA00022475"/>
    </source>
</evidence>
<dbReference type="PANTHER" id="PTHR44936">
    <property type="entry name" value="SENSOR PROTEIN CREC"/>
    <property type="match status" value="1"/>
</dbReference>
<evidence type="ECO:0000259" key="12">
    <source>
        <dbReference type="PROSITE" id="PS50109"/>
    </source>
</evidence>
<comment type="subcellular location">
    <subcellularLocation>
        <location evidence="2">Cell membrane</location>
        <topology evidence="2">Multi-pass membrane protein</topology>
    </subcellularLocation>
</comment>
<keyword evidence="6" id="KW-0808">Transferase</keyword>
<evidence type="ECO:0000256" key="10">
    <source>
        <dbReference type="SAM" id="Coils"/>
    </source>
</evidence>
<dbReference type="Gene3D" id="1.10.287.130">
    <property type="match status" value="1"/>
</dbReference>
<evidence type="ECO:0000256" key="6">
    <source>
        <dbReference type="ARBA" id="ARBA00022679"/>
    </source>
</evidence>
<gene>
    <name evidence="14" type="ORF">F0M18_05350</name>
</gene>
<dbReference type="InterPro" id="IPR005467">
    <property type="entry name" value="His_kinase_dom"/>
</dbReference>
<dbReference type="CDD" id="cd00082">
    <property type="entry name" value="HisKA"/>
    <property type="match status" value="1"/>
</dbReference>
<dbReference type="EC" id="2.7.13.3" evidence="3"/>
<dbReference type="PROSITE" id="PS50109">
    <property type="entry name" value="HIS_KIN"/>
    <property type="match status" value="1"/>
</dbReference>
<dbReference type="SUPFAM" id="SSF158472">
    <property type="entry name" value="HAMP domain-like"/>
    <property type="match status" value="1"/>
</dbReference>
<dbReference type="SUPFAM" id="SSF55874">
    <property type="entry name" value="ATPase domain of HSP90 chaperone/DNA topoisomerase II/histidine kinase"/>
    <property type="match status" value="1"/>
</dbReference>
<evidence type="ECO:0000256" key="7">
    <source>
        <dbReference type="ARBA" id="ARBA00022741"/>
    </source>
</evidence>
<feature type="domain" description="Histidine kinase" evidence="12">
    <location>
        <begin position="241"/>
        <end position="450"/>
    </location>
</feature>
<dbReference type="SMART" id="SM00387">
    <property type="entry name" value="HATPase_c"/>
    <property type="match status" value="1"/>
</dbReference>
<organism evidence="14 15">
    <name type="scientific">Pseudohalioglobus sediminis</name>
    <dbReference type="NCBI Taxonomy" id="2606449"/>
    <lineage>
        <taxon>Bacteria</taxon>
        <taxon>Pseudomonadati</taxon>
        <taxon>Pseudomonadota</taxon>
        <taxon>Gammaproteobacteria</taxon>
        <taxon>Cellvibrionales</taxon>
        <taxon>Halieaceae</taxon>
        <taxon>Pseudohalioglobus</taxon>
    </lineage>
</organism>
<dbReference type="PRINTS" id="PR00344">
    <property type="entry name" value="BCTRLSENSOR"/>
</dbReference>
<comment type="caution">
    <text evidence="14">The sequence shown here is derived from an EMBL/GenBank/DDBJ whole genome shotgun (WGS) entry which is preliminary data.</text>
</comment>
<protein>
    <recommendedName>
        <fullName evidence="3">histidine kinase</fullName>
        <ecNumber evidence="3">2.7.13.3</ecNumber>
    </recommendedName>
</protein>
<dbReference type="Pfam" id="PF00672">
    <property type="entry name" value="HAMP"/>
    <property type="match status" value="1"/>
</dbReference>
<keyword evidence="7" id="KW-0547">Nucleotide-binding</keyword>
<dbReference type="AlphaFoldDB" id="A0A5B0X3Z9"/>
<keyword evidence="15" id="KW-1185">Reference proteome</keyword>
<keyword evidence="9" id="KW-0067">ATP-binding</keyword>
<dbReference type="InterPro" id="IPR050980">
    <property type="entry name" value="2C_sensor_his_kinase"/>
</dbReference>
<dbReference type="Gene3D" id="3.30.565.10">
    <property type="entry name" value="Histidine kinase-like ATPase, C-terminal domain"/>
    <property type="match status" value="1"/>
</dbReference>
<dbReference type="Gene3D" id="6.10.340.10">
    <property type="match status" value="1"/>
</dbReference>
<dbReference type="GO" id="GO:0005524">
    <property type="term" value="F:ATP binding"/>
    <property type="evidence" value="ECO:0007669"/>
    <property type="project" value="UniProtKB-KW"/>
</dbReference>
<dbReference type="GO" id="GO:0005886">
    <property type="term" value="C:plasma membrane"/>
    <property type="evidence" value="ECO:0007669"/>
    <property type="project" value="UniProtKB-SubCell"/>
</dbReference>
<dbReference type="PANTHER" id="PTHR44936:SF10">
    <property type="entry name" value="SENSOR PROTEIN RSTB"/>
    <property type="match status" value="1"/>
</dbReference>
<keyword evidence="11" id="KW-0472">Membrane</keyword>
<sequence length="450" mass="49736">MRASLFLKIFLGFWLVIIAVLGSWQLSSQYFESRVFSEAPGEREKGPPQRQVLRLIWALENTPSAQLGALVRRANDQDRRAEVWLLDAQGLDINARPVPQEVQAVAERLLHGSRRAFEPGKRRHVFAHVINRPGAENWRLAIARPAPRSRFLGALGTSPGLRLLLAALVSGLACWWLSRLLTNRLQALRAASGQLASGDLSARISVRERGGDETDQLARDFNSMADQLSQRMQAQKQMLADVSHELRSPLARLRVALALAQDADGKRDDYLQRMDKETARLEELISQLLSSQQRDLSMDRHVDLVRLLRDLCADASFEGASENKRVVLATQAQQAVIATHEDLLLKSFDNIIRNALQHTPAGSTVTVALTADKNSIEVSVEDRGPGLQEAELQRIFEAFYRVDKARSPGQGGYGLGLAIAKRGIEQHGGTLRAANTPAGLRVTATLPLKS</sequence>
<dbReference type="InterPro" id="IPR036890">
    <property type="entry name" value="HATPase_C_sf"/>
</dbReference>
<dbReference type="PROSITE" id="PS50885">
    <property type="entry name" value="HAMP"/>
    <property type="match status" value="1"/>
</dbReference>
<proteinExistence type="predicted"/>
<dbReference type="InterPro" id="IPR036097">
    <property type="entry name" value="HisK_dim/P_sf"/>
</dbReference>
<accession>A0A5B0X3Z9</accession>
<dbReference type="Pfam" id="PF00512">
    <property type="entry name" value="HisKA"/>
    <property type="match status" value="1"/>
</dbReference>
<dbReference type="InterPro" id="IPR003660">
    <property type="entry name" value="HAMP_dom"/>
</dbReference>
<keyword evidence="11" id="KW-0812">Transmembrane</keyword>
<evidence type="ECO:0000256" key="11">
    <source>
        <dbReference type="SAM" id="Phobius"/>
    </source>
</evidence>
<evidence type="ECO:0000256" key="3">
    <source>
        <dbReference type="ARBA" id="ARBA00012438"/>
    </source>
</evidence>
<dbReference type="Pfam" id="PF02518">
    <property type="entry name" value="HATPase_c"/>
    <property type="match status" value="1"/>
</dbReference>
<keyword evidence="4" id="KW-1003">Cell membrane</keyword>
<keyword evidence="11" id="KW-1133">Transmembrane helix</keyword>
<dbReference type="CDD" id="cd06225">
    <property type="entry name" value="HAMP"/>
    <property type="match status" value="1"/>
</dbReference>
<dbReference type="GO" id="GO:0000155">
    <property type="term" value="F:phosphorelay sensor kinase activity"/>
    <property type="evidence" value="ECO:0007669"/>
    <property type="project" value="InterPro"/>
</dbReference>
<dbReference type="Proteomes" id="UP000323708">
    <property type="component" value="Unassembled WGS sequence"/>
</dbReference>
<comment type="catalytic activity">
    <reaction evidence="1">
        <text>ATP + protein L-histidine = ADP + protein N-phospho-L-histidine.</text>
        <dbReference type="EC" id="2.7.13.3"/>
    </reaction>
</comment>
<evidence type="ECO:0000256" key="9">
    <source>
        <dbReference type="ARBA" id="ARBA00022840"/>
    </source>
</evidence>
<reference evidence="14 15" key="1">
    <citation type="submission" date="2019-09" db="EMBL/GenBank/DDBJ databases">
        <authorList>
            <person name="Chen X.-Y."/>
        </authorList>
    </citation>
    <scope>NUCLEOTIDE SEQUENCE [LARGE SCALE GENOMIC DNA]</scope>
    <source>
        <strain evidence="14 15">NY5</strain>
    </source>
</reference>
<name>A0A5B0X3Z9_9GAMM</name>
<dbReference type="SUPFAM" id="SSF47384">
    <property type="entry name" value="Homodimeric domain of signal transducing histidine kinase"/>
    <property type="match status" value="1"/>
</dbReference>
<dbReference type="InterPro" id="IPR003661">
    <property type="entry name" value="HisK_dim/P_dom"/>
</dbReference>
<feature type="coiled-coil region" evidence="10">
    <location>
        <begin position="225"/>
        <end position="294"/>
    </location>
</feature>
<evidence type="ECO:0000256" key="8">
    <source>
        <dbReference type="ARBA" id="ARBA00022777"/>
    </source>
</evidence>
<evidence type="ECO:0000256" key="5">
    <source>
        <dbReference type="ARBA" id="ARBA00022553"/>
    </source>
</evidence>
<keyword evidence="10" id="KW-0175">Coiled coil</keyword>
<evidence type="ECO:0000256" key="2">
    <source>
        <dbReference type="ARBA" id="ARBA00004651"/>
    </source>
</evidence>
<keyword evidence="5" id="KW-0597">Phosphoprotein</keyword>
<evidence type="ECO:0000313" key="15">
    <source>
        <dbReference type="Proteomes" id="UP000323708"/>
    </source>
</evidence>
<feature type="transmembrane region" description="Helical" evidence="11">
    <location>
        <begin position="6"/>
        <end position="24"/>
    </location>
</feature>
<evidence type="ECO:0000256" key="1">
    <source>
        <dbReference type="ARBA" id="ARBA00000085"/>
    </source>
</evidence>
<dbReference type="SMART" id="SM00388">
    <property type="entry name" value="HisKA"/>
    <property type="match status" value="1"/>
</dbReference>
<dbReference type="InterPro" id="IPR003594">
    <property type="entry name" value="HATPase_dom"/>
</dbReference>